<sequence>MNLFELYADRAKHAELTELFNFASTQHPFGLAANFLEKDLWVTEVLRLLYDEQLLGAMSIAFKGGTALSKCWHVIQRFSEDIDLSIHWAELSGLTEQQEFAAWQQSIKNDSQAKKFRRKQQQLLQDWTEQFVDYLNQRFSAYQIEGLQAVVEPDSAGEKIDIHYPRMTKGTKDYQLDHILLEFGGRNRGKPTKTITTNCYLSEVKEFAELPLPQANVQAYENDFVLWEKLTALHQFSTQTKEPNPTRLARHWYDVSCLLKAGFADAFNSSEAMQAVVEMKKHRWSMPGVDYEAILSGRLSIVPQGNRLQSIIADHKAAINGQMFFQQPESFELIMNQLADFQDKFNSR</sequence>
<dbReference type="GO" id="GO:0016740">
    <property type="term" value="F:transferase activity"/>
    <property type="evidence" value="ECO:0007669"/>
    <property type="project" value="UniProtKB-KW"/>
</dbReference>
<gene>
    <name evidence="1" type="ORF">Q3O60_11945</name>
</gene>
<proteinExistence type="predicted"/>
<evidence type="ECO:0000313" key="2">
    <source>
        <dbReference type="Proteomes" id="UP001231616"/>
    </source>
</evidence>
<dbReference type="Pfam" id="PF08843">
    <property type="entry name" value="AbiEii"/>
    <property type="match status" value="1"/>
</dbReference>
<dbReference type="Proteomes" id="UP001231616">
    <property type="component" value="Unassembled WGS sequence"/>
</dbReference>
<accession>A0ABT9H1Y2</accession>
<keyword evidence="2" id="KW-1185">Reference proteome</keyword>
<name>A0ABT9H1Y2_9GAMM</name>
<dbReference type="InterPro" id="IPR014942">
    <property type="entry name" value="AbiEii"/>
</dbReference>
<evidence type="ECO:0000313" key="1">
    <source>
        <dbReference type="EMBL" id="MDP4536905.1"/>
    </source>
</evidence>
<dbReference type="RefSeq" id="WP_305894170.1">
    <property type="nucleotide sequence ID" value="NZ_JAUZVZ010000016.1"/>
</dbReference>
<dbReference type="EMBL" id="JAUZVZ010000016">
    <property type="protein sequence ID" value="MDP4536905.1"/>
    <property type="molecule type" value="Genomic_DNA"/>
</dbReference>
<dbReference type="Gene3D" id="3.10.450.620">
    <property type="entry name" value="JHP933, nucleotidyltransferase-like core domain"/>
    <property type="match status" value="1"/>
</dbReference>
<reference evidence="1 2" key="1">
    <citation type="submission" date="2023-08" db="EMBL/GenBank/DDBJ databases">
        <authorList>
            <person name="Joshi A."/>
            <person name="Thite S."/>
        </authorList>
    </citation>
    <scope>NUCLEOTIDE SEQUENCE [LARGE SCALE GENOMIC DNA]</scope>
    <source>
        <strain evidence="1 2">AC40</strain>
    </source>
</reference>
<protein>
    <submittedName>
        <fullName evidence="1">Nucleotidyl transferase AbiEii/AbiGii toxin family protein</fullName>
    </submittedName>
</protein>
<comment type="caution">
    <text evidence="1">The sequence shown here is derived from an EMBL/GenBank/DDBJ whole genome shotgun (WGS) entry which is preliminary data.</text>
</comment>
<keyword evidence="1" id="KW-0808">Transferase</keyword>
<organism evidence="1 2">
    <name type="scientific">Alkalimonas collagenimarina</name>
    <dbReference type="NCBI Taxonomy" id="400390"/>
    <lineage>
        <taxon>Bacteria</taxon>
        <taxon>Pseudomonadati</taxon>
        <taxon>Pseudomonadota</taxon>
        <taxon>Gammaproteobacteria</taxon>
        <taxon>Alkalimonas</taxon>
    </lineage>
</organism>